<feature type="compositionally biased region" description="Low complexity" evidence="1">
    <location>
        <begin position="446"/>
        <end position="461"/>
    </location>
</feature>
<evidence type="ECO:0000313" key="3">
    <source>
        <dbReference type="Proteomes" id="UP000799536"/>
    </source>
</evidence>
<feature type="compositionally biased region" description="Basic and acidic residues" evidence="1">
    <location>
        <begin position="121"/>
        <end position="137"/>
    </location>
</feature>
<feature type="region of interest" description="Disordered" evidence="1">
    <location>
        <begin position="121"/>
        <end position="143"/>
    </location>
</feature>
<gene>
    <name evidence="2" type="ORF">GQ43DRAFT_444306</name>
</gene>
<sequence>MSPGRYGTAKTELEMEVERRRLNRRRDVSKERSRSPSLPIPPLRHEMREYHPNDLENELRCRPYDRGNHRGNHLGPHNPGWGGQGEREGGHIDHGLGVVTITPPRGWEEWYAAMDRKEAEERRGDHGRGGRIHRAEGPKTPPEGWIEYAQQWYDDEYRGQAGGRGDFETQGGDPRRGIRPRVGGHCGERTHPRENPHTRTDTDARAHTHHRVHTHHHVLHPEECIQEVMAPPHAQTPSPLPVPPVTFPHNPLPEQHQSPAQTAANPSVQFYSSYSDLDPNFYPQFYPHAVPENPNYYVAYDPFKPPQPPRQVLHYSEHCWILGQDHDPPPHDQPQEPHRQLWYEPYPGPLNLYHAPHRPVPVPAPSPAPQAPQSRQPHQGPDSRARARAKTSPAIPSPRRASIFGRPPALQHDRLKSNAYYLPLLNYLRLPPPIYLRPPPFPAPHAPHNYPRPRASPSRPRSAPPLWGPNGRSRQPEGTTNKGRGYGYDTTGVAPPPGNPPNNSGTGQHRMHKPTRPQAERSHAARDRTSAAGEAEGGQRWEEDGELRMRAAGPAGYDGMHADERYRVVSRNGRAVRDV</sequence>
<feature type="compositionally biased region" description="Basic and acidic residues" evidence="1">
    <location>
        <begin position="324"/>
        <end position="341"/>
    </location>
</feature>
<accession>A0A9P4JIN3</accession>
<feature type="compositionally biased region" description="Basic and acidic residues" evidence="1">
    <location>
        <begin position="11"/>
        <end position="34"/>
    </location>
</feature>
<feature type="region of interest" description="Disordered" evidence="1">
    <location>
        <begin position="1"/>
        <end position="51"/>
    </location>
</feature>
<feature type="region of interest" description="Disordered" evidence="1">
    <location>
        <begin position="159"/>
        <end position="209"/>
    </location>
</feature>
<evidence type="ECO:0000256" key="1">
    <source>
        <dbReference type="SAM" id="MobiDB-lite"/>
    </source>
</evidence>
<feature type="compositionally biased region" description="Basic and acidic residues" evidence="1">
    <location>
        <begin position="186"/>
        <end position="206"/>
    </location>
</feature>
<comment type="caution">
    <text evidence="2">The sequence shown here is derived from an EMBL/GenBank/DDBJ whole genome shotgun (WGS) entry which is preliminary data.</text>
</comment>
<organism evidence="2 3">
    <name type="scientific">Delitschia confertaspora ATCC 74209</name>
    <dbReference type="NCBI Taxonomy" id="1513339"/>
    <lineage>
        <taxon>Eukaryota</taxon>
        <taxon>Fungi</taxon>
        <taxon>Dikarya</taxon>
        <taxon>Ascomycota</taxon>
        <taxon>Pezizomycotina</taxon>
        <taxon>Dothideomycetes</taxon>
        <taxon>Pleosporomycetidae</taxon>
        <taxon>Pleosporales</taxon>
        <taxon>Delitschiaceae</taxon>
        <taxon>Delitschia</taxon>
    </lineage>
</organism>
<proteinExistence type="predicted"/>
<evidence type="ECO:0000313" key="2">
    <source>
        <dbReference type="EMBL" id="KAF2197382.1"/>
    </source>
</evidence>
<name>A0A9P4JIN3_9PLEO</name>
<dbReference type="EMBL" id="ML994242">
    <property type="protein sequence ID" value="KAF2197382.1"/>
    <property type="molecule type" value="Genomic_DNA"/>
</dbReference>
<keyword evidence="3" id="KW-1185">Reference proteome</keyword>
<feature type="region of interest" description="Disordered" evidence="1">
    <location>
        <begin position="323"/>
        <end position="409"/>
    </location>
</feature>
<feature type="compositionally biased region" description="Polar residues" evidence="1">
    <location>
        <begin position="472"/>
        <end position="482"/>
    </location>
</feature>
<feature type="region of interest" description="Disordered" evidence="1">
    <location>
        <begin position="232"/>
        <end position="264"/>
    </location>
</feature>
<protein>
    <recommendedName>
        <fullName evidence="4">Btz domain-containing protein</fullName>
    </recommendedName>
</protein>
<feature type="compositionally biased region" description="Basic and acidic residues" evidence="1">
    <location>
        <begin position="518"/>
        <end position="529"/>
    </location>
</feature>
<dbReference type="AlphaFoldDB" id="A0A9P4JIN3"/>
<evidence type="ECO:0008006" key="4">
    <source>
        <dbReference type="Google" id="ProtNLM"/>
    </source>
</evidence>
<dbReference type="Proteomes" id="UP000799536">
    <property type="component" value="Unassembled WGS sequence"/>
</dbReference>
<feature type="compositionally biased region" description="Pro residues" evidence="1">
    <location>
        <begin position="358"/>
        <end position="370"/>
    </location>
</feature>
<feature type="region of interest" description="Disordered" evidence="1">
    <location>
        <begin position="445"/>
        <end position="545"/>
    </location>
</feature>
<reference evidence="2" key="1">
    <citation type="journal article" date="2020" name="Stud. Mycol.">
        <title>101 Dothideomycetes genomes: a test case for predicting lifestyles and emergence of pathogens.</title>
        <authorList>
            <person name="Haridas S."/>
            <person name="Albert R."/>
            <person name="Binder M."/>
            <person name="Bloem J."/>
            <person name="Labutti K."/>
            <person name="Salamov A."/>
            <person name="Andreopoulos B."/>
            <person name="Baker S."/>
            <person name="Barry K."/>
            <person name="Bills G."/>
            <person name="Bluhm B."/>
            <person name="Cannon C."/>
            <person name="Castanera R."/>
            <person name="Culley D."/>
            <person name="Daum C."/>
            <person name="Ezra D."/>
            <person name="Gonzalez J."/>
            <person name="Henrissat B."/>
            <person name="Kuo A."/>
            <person name="Liang C."/>
            <person name="Lipzen A."/>
            <person name="Lutzoni F."/>
            <person name="Magnuson J."/>
            <person name="Mondo S."/>
            <person name="Nolan M."/>
            <person name="Ohm R."/>
            <person name="Pangilinan J."/>
            <person name="Park H.-J."/>
            <person name="Ramirez L."/>
            <person name="Alfaro M."/>
            <person name="Sun H."/>
            <person name="Tritt A."/>
            <person name="Yoshinaga Y."/>
            <person name="Zwiers L.-H."/>
            <person name="Turgeon B."/>
            <person name="Goodwin S."/>
            <person name="Spatafora J."/>
            <person name="Crous P."/>
            <person name="Grigoriev I."/>
        </authorList>
    </citation>
    <scope>NUCLEOTIDE SEQUENCE</scope>
    <source>
        <strain evidence="2">ATCC 74209</strain>
    </source>
</reference>
<feature type="compositionally biased region" description="Polar residues" evidence="1">
    <location>
        <begin position="255"/>
        <end position="264"/>
    </location>
</feature>